<evidence type="ECO:0000313" key="2">
    <source>
        <dbReference type="EMBL" id="PWI66363.1"/>
    </source>
</evidence>
<dbReference type="EMBL" id="LCWV01000025">
    <property type="protein sequence ID" value="PWI66363.1"/>
    <property type="molecule type" value="Genomic_DNA"/>
</dbReference>
<sequence>MPVPAGALHLVPRQSAPRAHARQPLERSRRHGHPTRAELTCGLETARWNDASARQSTNHPGMPPPSFVPPPPPLPIVCHATPRASC</sequence>
<organism evidence="2 3">
    <name type="scientific">Purpureocillium lilacinum</name>
    <name type="common">Paecilomyces lilacinus</name>
    <dbReference type="NCBI Taxonomy" id="33203"/>
    <lineage>
        <taxon>Eukaryota</taxon>
        <taxon>Fungi</taxon>
        <taxon>Dikarya</taxon>
        <taxon>Ascomycota</taxon>
        <taxon>Pezizomycotina</taxon>
        <taxon>Sordariomycetes</taxon>
        <taxon>Hypocreomycetidae</taxon>
        <taxon>Hypocreales</taxon>
        <taxon>Ophiocordycipitaceae</taxon>
        <taxon>Purpureocillium</taxon>
    </lineage>
</organism>
<dbReference type="Proteomes" id="UP000245956">
    <property type="component" value="Unassembled WGS sequence"/>
</dbReference>
<evidence type="ECO:0000313" key="3">
    <source>
        <dbReference type="Proteomes" id="UP000245956"/>
    </source>
</evidence>
<gene>
    <name evidence="2" type="ORF">PCL_05061</name>
</gene>
<proteinExistence type="predicted"/>
<evidence type="ECO:0000256" key="1">
    <source>
        <dbReference type="SAM" id="MobiDB-lite"/>
    </source>
</evidence>
<feature type="compositionally biased region" description="Pro residues" evidence="1">
    <location>
        <begin position="61"/>
        <end position="74"/>
    </location>
</feature>
<comment type="caution">
    <text evidence="2">The sequence shown here is derived from an EMBL/GenBank/DDBJ whole genome shotgun (WGS) entry which is preliminary data.</text>
</comment>
<name>A0A2U3DVS9_PURLI</name>
<protein>
    <submittedName>
        <fullName evidence="2">Uncharacterized protein</fullName>
    </submittedName>
</protein>
<accession>A0A2U3DVS9</accession>
<feature type="region of interest" description="Disordered" evidence="1">
    <location>
        <begin position="51"/>
        <end position="74"/>
    </location>
</feature>
<dbReference type="AlphaFoldDB" id="A0A2U3DVS9"/>
<reference evidence="2 3" key="1">
    <citation type="journal article" date="2016" name="Front. Microbiol.">
        <title>Genome and transcriptome sequences reveal the specific parasitism of the nematophagous Purpureocillium lilacinum 36-1.</title>
        <authorList>
            <person name="Xie J."/>
            <person name="Li S."/>
            <person name="Mo C."/>
            <person name="Xiao X."/>
            <person name="Peng D."/>
            <person name="Wang G."/>
            <person name="Xiao Y."/>
        </authorList>
    </citation>
    <scope>NUCLEOTIDE SEQUENCE [LARGE SCALE GENOMIC DNA]</scope>
    <source>
        <strain evidence="2 3">36-1</strain>
    </source>
</reference>
<feature type="region of interest" description="Disordered" evidence="1">
    <location>
        <begin position="1"/>
        <end position="37"/>
    </location>
</feature>